<dbReference type="Gene3D" id="3.30.1340.30">
    <property type="match status" value="1"/>
</dbReference>
<dbReference type="PROSITE" id="PS51257">
    <property type="entry name" value="PROKAR_LIPOPROTEIN"/>
    <property type="match status" value="1"/>
</dbReference>
<sequence>MNTRQILGTLAVLAVTAACGNTADGAKQDAENAADKTAELAADAGTKVEGALETGQVKTALTTDTRIDASDINVDTNEDTKTVTLRGTVPTEEQKKLAEEVATAKAVGYKVTNDLTIKPK</sequence>
<name>A0A3D4VDC3_9BACT</name>
<comment type="caution">
    <text evidence="2">The sequence shown here is derived from an EMBL/GenBank/DDBJ whole genome shotgun (WGS) entry which is preliminary data.</text>
</comment>
<proteinExistence type="predicted"/>
<organism evidence="2 3">
    <name type="scientific">Gemmatimonas aurantiaca</name>
    <dbReference type="NCBI Taxonomy" id="173480"/>
    <lineage>
        <taxon>Bacteria</taxon>
        <taxon>Pseudomonadati</taxon>
        <taxon>Gemmatimonadota</taxon>
        <taxon>Gemmatimonadia</taxon>
        <taxon>Gemmatimonadales</taxon>
        <taxon>Gemmatimonadaceae</taxon>
        <taxon>Gemmatimonas</taxon>
    </lineage>
</organism>
<feature type="domain" description="BON" evidence="1">
    <location>
        <begin position="49"/>
        <end position="119"/>
    </location>
</feature>
<reference evidence="2 3" key="1">
    <citation type="journal article" date="2018" name="Nat. Biotechnol.">
        <title>A standardized bacterial taxonomy based on genome phylogeny substantially revises the tree of life.</title>
        <authorList>
            <person name="Parks D.H."/>
            <person name="Chuvochina M."/>
            <person name="Waite D.W."/>
            <person name="Rinke C."/>
            <person name="Skarshewski A."/>
            <person name="Chaumeil P.A."/>
            <person name="Hugenholtz P."/>
        </authorList>
    </citation>
    <scope>NUCLEOTIDE SEQUENCE [LARGE SCALE GENOMIC DNA]</scope>
    <source>
        <strain evidence="2">UBA8844</strain>
    </source>
</reference>
<dbReference type="Pfam" id="PF04972">
    <property type="entry name" value="BON"/>
    <property type="match status" value="1"/>
</dbReference>
<dbReference type="Proteomes" id="UP000264071">
    <property type="component" value="Unassembled WGS sequence"/>
</dbReference>
<protein>
    <submittedName>
        <fullName evidence="2">BON domain-containing protein</fullName>
    </submittedName>
</protein>
<evidence type="ECO:0000259" key="1">
    <source>
        <dbReference type="PROSITE" id="PS50914"/>
    </source>
</evidence>
<evidence type="ECO:0000313" key="3">
    <source>
        <dbReference type="Proteomes" id="UP000264071"/>
    </source>
</evidence>
<dbReference type="AlphaFoldDB" id="A0A3D4VDC3"/>
<evidence type="ECO:0000313" key="2">
    <source>
        <dbReference type="EMBL" id="HCT59111.1"/>
    </source>
</evidence>
<dbReference type="EMBL" id="DPIY01000012">
    <property type="protein sequence ID" value="HCT59111.1"/>
    <property type="molecule type" value="Genomic_DNA"/>
</dbReference>
<dbReference type="OMA" id="HAKGYTI"/>
<gene>
    <name evidence="2" type="ORF">DGD08_18065</name>
</gene>
<dbReference type="InterPro" id="IPR007055">
    <property type="entry name" value="BON_dom"/>
</dbReference>
<accession>A0A3D4VDC3</accession>
<dbReference type="PROSITE" id="PS50914">
    <property type="entry name" value="BON"/>
    <property type="match status" value="1"/>
</dbReference>